<protein>
    <submittedName>
        <fullName evidence="2">Uncharacterized protein</fullName>
    </submittedName>
</protein>
<dbReference type="Proteomes" id="UP001165590">
    <property type="component" value="Unassembled WGS sequence"/>
</dbReference>
<organism evidence="2 3">
    <name type="scientific">Streptomyces ortus</name>
    <dbReference type="NCBI Taxonomy" id="2867268"/>
    <lineage>
        <taxon>Bacteria</taxon>
        <taxon>Bacillati</taxon>
        <taxon>Actinomycetota</taxon>
        <taxon>Actinomycetes</taxon>
        <taxon>Kitasatosporales</taxon>
        <taxon>Streptomycetaceae</taxon>
        <taxon>Streptomyces</taxon>
    </lineage>
</organism>
<dbReference type="RefSeq" id="WP_267024452.1">
    <property type="nucleotide sequence ID" value="NZ_JAIFZO010000001.1"/>
</dbReference>
<evidence type="ECO:0000256" key="1">
    <source>
        <dbReference type="SAM" id="MobiDB-lite"/>
    </source>
</evidence>
<gene>
    <name evidence="2" type="ORF">K3769_00795</name>
</gene>
<dbReference type="EMBL" id="JAIFZO010000001">
    <property type="protein sequence ID" value="MCX4231332.1"/>
    <property type="molecule type" value="Genomic_DNA"/>
</dbReference>
<evidence type="ECO:0000313" key="2">
    <source>
        <dbReference type="EMBL" id="MCX4231332.1"/>
    </source>
</evidence>
<feature type="region of interest" description="Disordered" evidence="1">
    <location>
        <begin position="53"/>
        <end position="103"/>
    </location>
</feature>
<name>A0ABT3UUU4_9ACTN</name>
<feature type="region of interest" description="Disordered" evidence="1">
    <location>
        <begin position="127"/>
        <end position="154"/>
    </location>
</feature>
<evidence type="ECO:0000313" key="3">
    <source>
        <dbReference type="Proteomes" id="UP001165590"/>
    </source>
</evidence>
<reference evidence="2" key="1">
    <citation type="journal article" date="2022" name="bioRxiv">
        <title>Discovery and biosynthetic assessment of Streptomyces ortus sp nov. isolated from a deep-sea sponge.</title>
        <authorList>
            <person name="Williams S.E."/>
        </authorList>
    </citation>
    <scope>NUCLEOTIDE SEQUENCE</scope>
    <source>
        <strain evidence="2">A15ISP2-DRY2</strain>
    </source>
</reference>
<accession>A0ABT3UUU4</accession>
<comment type="caution">
    <text evidence="2">The sequence shown here is derived from an EMBL/GenBank/DDBJ whole genome shotgun (WGS) entry which is preliminary data.</text>
</comment>
<sequence>MAVAIDAAVTLPVLPPSVLAVPLALNKEQGAQMGWPAPADATEDGWSGDSLARAGTDRGVHPGLRRGRRLDRYGPAARGLPRPYSGHMSYADRGPPPDSMDGPVLVVRKEDAGGTERYFTDCRRTARVDNADGDGDGDGDGVENEEQGAAVPLCSGTTKPWSRLWPSLRHYY</sequence>
<feature type="compositionally biased region" description="Acidic residues" evidence="1">
    <location>
        <begin position="131"/>
        <end position="146"/>
    </location>
</feature>
<keyword evidence="3" id="KW-1185">Reference proteome</keyword>
<proteinExistence type="predicted"/>